<evidence type="ECO:0000256" key="1">
    <source>
        <dbReference type="SAM" id="MobiDB-lite"/>
    </source>
</evidence>
<protein>
    <recommendedName>
        <fullName evidence="4">Integral membrane protein</fullName>
    </recommendedName>
</protein>
<evidence type="ECO:0000313" key="3">
    <source>
        <dbReference type="Proteomes" id="UP000045706"/>
    </source>
</evidence>
<evidence type="ECO:0008006" key="4">
    <source>
        <dbReference type="Google" id="ProtNLM"/>
    </source>
</evidence>
<name>A0A0G4MYQ3_VERLO</name>
<gene>
    <name evidence="2" type="ORF">BN1723_004553</name>
</gene>
<evidence type="ECO:0000313" key="2">
    <source>
        <dbReference type="EMBL" id="CRK39313.1"/>
    </source>
</evidence>
<accession>A0A0G4MYQ3</accession>
<dbReference type="EMBL" id="CVQI01031719">
    <property type="protein sequence ID" value="CRK39313.1"/>
    <property type="molecule type" value="Genomic_DNA"/>
</dbReference>
<dbReference type="Proteomes" id="UP000045706">
    <property type="component" value="Unassembled WGS sequence"/>
</dbReference>
<feature type="compositionally biased region" description="Low complexity" evidence="1">
    <location>
        <begin position="20"/>
        <end position="30"/>
    </location>
</feature>
<sequence length="777" mass="85861">MSDPNERPPPLPMRPSAYQPSLSIPQGSGPQSPPLPPRPAGYAAPWPTSQQFVPPPVPQYVPSQAYVPSSWPNFGQASQAGTTATACPPALPARPWAAPPPPLHHATASTNIPHGAPAPAPQYPNAILYGANVNAAAFQPPPGLNIPKPAGLSARIKTGLQDFERMFASLAVGQAPPMVSPPVAAPHPVPPSEAQSAPSLGSDSPSKPLNRFPTVGVTACIADPITFSSTWYIHDDAPNFPVCSRCFEDHIRNSPFEPDFKPRVLDRGWPSGCKFSKPRVKDPLFKRAVAEGSLSLLVDFMKLRSTIPDCRGVTGALGSEGIRWFRLKDQAIPEMVVCQACYEDHVNARHWADKFAPSTTQPPDAQWACDMAVEHIQHEYRYRADMDDYPNFVQEVKRRLYMPACEKKPVVLALHTWYAPVNGPMQVLVCETCYYDKIVHTGEEARWRRVGNMPAGYGNQVHCALGHFNVRIAWGRSEDCQDYSIFWHALHEISRQPKCDPSGMRGANWYTLTSRPANFEICGACFAGIAEPAGLSSHFVRRTDVPSNKMLVCDFSTGSPRFLTYISKALEAYYLRDICPLETFVRAYANMPVCRRDEDFENGVWYGWEDCTICPSCHHEFVRGTALASKMPLQGVVRKGHTMCEMYSPRMRRLYAEACAQSPPNAADLLAISAQRRAIYIKTMMVCRRMLIQQQIQALQAQTLGIQGSFYTNMGHMQSITTPSPWEYSMAGVGYGFANQNELTGAIYDKQSSEMSLNAMGSAANVGLLEQQWRAVE</sequence>
<reference evidence="3" key="1">
    <citation type="submission" date="2015-05" db="EMBL/GenBank/DDBJ databases">
        <authorList>
            <person name="Fogelqvist Johan"/>
        </authorList>
    </citation>
    <scope>NUCLEOTIDE SEQUENCE [LARGE SCALE GENOMIC DNA]</scope>
</reference>
<feature type="compositionally biased region" description="Polar residues" evidence="1">
    <location>
        <begin position="193"/>
        <end position="207"/>
    </location>
</feature>
<feature type="region of interest" description="Disordered" evidence="1">
    <location>
        <begin position="1"/>
        <end position="59"/>
    </location>
</feature>
<feature type="region of interest" description="Disordered" evidence="1">
    <location>
        <begin position="179"/>
        <end position="208"/>
    </location>
</feature>
<proteinExistence type="predicted"/>
<organism evidence="2 3">
    <name type="scientific">Verticillium longisporum</name>
    <name type="common">Verticillium dahliae var. longisporum</name>
    <dbReference type="NCBI Taxonomy" id="100787"/>
    <lineage>
        <taxon>Eukaryota</taxon>
        <taxon>Fungi</taxon>
        <taxon>Dikarya</taxon>
        <taxon>Ascomycota</taxon>
        <taxon>Pezizomycotina</taxon>
        <taxon>Sordariomycetes</taxon>
        <taxon>Hypocreomycetidae</taxon>
        <taxon>Glomerellales</taxon>
        <taxon>Plectosphaerellaceae</taxon>
        <taxon>Verticillium</taxon>
    </lineage>
</organism>
<dbReference type="AlphaFoldDB" id="A0A0G4MYQ3"/>
<feature type="compositionally biased region" description="Pro residues" evidence="1">
    <location>
        <begin position="179"/>
        <end position="191"/>
    </location>
</feature>